<sequence>MSFFKTLFGKSTPIAEDKAFTIDFEDALKRYIGVTNGDVAYEFKDKRGNVIPPSYAFEGAYNQWKEIQSVWDKRGVIFAALDSVYFHRIPKAQVIERFVIDRYPEKALQFAAANLNEADYTDPEALASLAKCHFILLNFDESIALAQKALEQDGDNKKAKIALANSFHLTGQHEKAHQIYQQLLENSLRNEWKSDEINVLQLVDFKNDIIHSSVYAVALLSVPEADETIWNTVAEEFYYCPYFRSQHAFWYIRSGESLKGVVKLLATAQEFPWYRDAVVNAKSSILQFREQMQSDDLWENELQYLTEIMQKNNWN</sequence>
<dbReference type="RefSeq" id="WP_136403949.1">
    <property type="nucleotide sequence ID" value="NZ_SSNZ01000008.1"/>
</dbReference>
<proteinExistence type="predicted"/>
<gene>
    <name evidence="1" type="ORF">E6C50_14480</name>
</gene>
<dbReference type="InterPro" id="IPR011990">
    <property type="entry name" value="TPR-like_helical_dom_sf"/>
</dbReference>
<dbReference type="Proteomes" id="UP000307507">
    <property type="component" value="Unassembled WGS sequence"/>
</dbReference>
<dbReference type="AlphaFoldDB" id="A0A4S3ZS61"/>
<dbReference type="SUPFAM" id="SSF48452">
    <property type="entry name" value="TPR-like"/>
    <property type="match status" value="1"/>
</dbReference>
<dbReference type="InterPro" id="IPR019734">
    <property type="entry name" value="TPR_rpt"/>
</dbReference>
<dbReference type="OrthoDB" id="626812at2"/>
<dbReference type="SMART" id="SM00028">
    <property type="entry name" value="TPR"/>
    <property type="match status" value="1"/>
</dbReference>
<dbReference type="EMBL" id="SSNZ01000008">
    <property type="protein sequence ID" value="THF48486.1"/>
    <property type="molecule type" value="Genomic_DNA"/>
</dbReference>
<comment type="caution">
    <text evidence="1">The sequence shown here is derived from an EMBL/GenBank/DDBJ whole genome shotgun (WGS) entry which is preliminary data.</text>
</comment>
<protein>
    <submittedName>
        <fullName evidence="1">Uncharacterized protein</fullName>
    </submittedName>
</protein>
<dbReference type="Gene3D" id="1.25.40.10">
    <property type="entry name" value="Tetratricopeptide repeat domain"/>
    <property type="match status" value="1"/>
</dbReference>
<reference evidence="1 2" key="1">
    <citation type="submission" date="2019-04" db="EMBL/GenBank/DDBJ databases">
        <title>Flavobacterium sp. nov. isolated from construction timber.</title>
        <authorList>
            <person name="Lin S.-Y."/>
            <person name="Chang C.-T."/>
            <person name="Young C.-C."/>
        </authorList>
    </citation>
    <scope>NUCLEOTIDE SEQUENCE [LARGE SCALE GENOMIC DNA]</scope>
    <source>
        <strain evidence="1 2">CC-CTC003</strain>
    </source>
</reference>
<dbReference type="Pfam" id="PF14559">
    <property type="entry name" value="TPR_19"/>
    <property type="match status" value="1"/>
</dbReference>
<organism evidence="1 2">
    <name type="scientific">Flavobacterium supellecticarium</name>
    <dbReference type="NCBI Taxonomy" id="2565924"/>
    <lineage>
        <taxon>Bacteria</taxon>
        <taxon>Pseudomonadati</taxon>
        <taxon>Bacteroidota</taxon>
        <taxon>Flavobacteriia</taxon>
        <taxon>Flavobacteriales</taxon>
        <taxon>Flavobacteriaceae</taxon>
        <taxon>Flavobacterium</taxon>
    </lineage>
</organism>
<accession>A0A4S3ZS61</accession>
<name>A0A4S3ZS61_9FLAO</name>
<keyword evidence="2" id="KW-1185">Reference proteome</keyword>
<evidence type="ECO:0000313" key="2">
    <source>
        <dbReference type="Proteomes" id="UP000307507"/>
    </source>
</evidence>
<evidence type="ECO:0000313" key="1">
    <source>
        <dbReference type="EMBL" id="THF48486.1"/>
    </source>
</evidence>